<keyword evidence="5" id="KW-0863">Zinc-finger</keyword>
<dbReference type="GO" id="GO:0031490">
    <property type="term" value="F:chromatin DNA binding"/>
    <property type="evidence" value="ECO:0007669"/>
    <property type="project" value="TreeGrafter"/>
</dbReference>
<dbReference type="InterPro" id="IPR013178">
    <property type="entry name" value="Histone_AcTrfase_Rtt109/CBP"/>
</dbReference>
<dbReference type="OMA" id="NCNICGP"/>
<evidence type="ECO:0000256" key="3">
    <source>
        <dbReference type="ARBA" id="ARBA00022679"/>
    </source>
</evidence>
<dbReference type="GO" id="GO:0004402">
    <property type="term" value="F:histone acetyltransferase activity"/>
    <property type="evidence" value="ECO:0007669"/>
    <property type="project" value="InterPro"/>
</dbReference>
<gene>
    <name evidence="12" type="ORF">Ccrd_019083</name>
</gene>
<dbReference type="GO" id="GO:0008270">
    <property type="term" value="F:zinc ion binding"/>
    <property type="evidence" value="ECO:0007669"/>
    <property type="project" value="UniProtKB-KW"/>
</dbReference>
<dbReference type="PANTHER" id="PTHR13808">
    <property type="entry name" value="CBP/P300-RELATED"/>
    <property type="match status" value="1"/>
</dbReference>
<dbReference type="PROSITE" id="PS51727">
    <property type="entry name" value="CBP_P300_HAT"/>
    <property type="match status" value="1"/>
</dbReference>
<evidence type="ECO:0000256" key="6">
    <source>
        <dbReference type="ARBA" id="ARBA00022833"/>
    </source>
</evidence>
<dbReference type="PANTHER" id="PTHR13808:SF60">
    <property type="entry name" value="HISTONE ACETYLTRANSFERASE"/>
    <property type="match status" value="1"/>
</dbReference>
<dbReference type="InterPro" id="IPR019787">
    <property type="entry name" value="Znf_PHD-finger"/>
</dbReference>
<keyword evidence="8" id="KW-0804">Transcription</keyword>
<name>A0A118K1F8_CYNCS</name>
<evidence type="ECO:0000256" key="7">
    <source>
        <dbReference type="ARBA" id="ARBA00023015"/>
    </source>
</evidence>
<evidence type="ECO:0000256" key="9">
    <source>
        <dbReference type="ARBA" id="ARBA00023242"/>
    </source>
</evidence>
<dbReference type="Gene3D" id="3.30.40.10">
    <property type="entry name" value="Zinc/RING finger domain, C3HC4 (zinc finger)"/>
    <property type="match status" value="1"/>
</dbReference>
<keyword evidence="6" id="KW-0862">Zinc</keyword>
<evidence type="ECO:0000256" key="5">
    <source>
        <dbReference type="ARBA" id="ARBA00022771"/>
    </source>
</evidence>
<dbReference type="InterPro" id="IPR035898">
    <property type="entry name" value="TAZ_dom_sf"/>
</dbReference>
<dbReference type="Gene3D" id="1.20.1020.10">
    <property type="entry name" value="TAZ domain"/>
    <property type="match status" value="1"/>
</dbReference>
<keyword evidence="4" id="KW-0479">Metal-binding</keyword>
<dbReference type="STRING" id="59895.A0A118K1F8"/>
<feature type="region of interest" description="Disordered" evidence="10">
    <location>
        <begin position="285"/>
        <end position="345"/>
    </location>
</feature>
<dbReference type="InterPro" id="IPR011011">
    <property type="entry name" value="Znf_FYVE_PHD"/>
</dbReference>
<evidence type="ECO:0000313" key="12">
    <source>
        <dbReference type="EMBL" id="KVI02625.1"/>
    </source>
</evidence>
<dbReference type="GO" id="GO:0005634">
    <property type="term" value="C:nucleus"/>
    <property type="evidence" value="ECO:0007669"/>
    <property type="project" value="UniProtKB-SubCell"/>
</dbReference>
<keyword evidence="7" id="KW-0805">Transcription regulation</keyword>
<dbReference type="GO" id="GO:0003713">
    <property type="term" value="F:transcription coactivator activity"/>
    <property type="evidence" value="ECO:0007669"/>
    <property type="project" value="TreeGrafter"/>
</dbReference>
<feature type="domain" description="CBP/p300-type HAT" evidence="11">
    <location>
        <begin position="400"/>
        <end position="733"/>
    </location>
</feature>
<dbReference type="Gramene" id="KVI02625">
    <property type="protein sequence ID" value="KVI02625"/>
    <property type="gene ID" value="Ccrd_019083"/>
</dbReference>
<dbReference type="SMART" id="SM00551">
    <property type="entry name" value="ZnF_TAZ"/>
    <property type="match status" value="1"/>
</dbReference>
<dbReference type="EC" id="2.3.1.48" evidence="2"/>
<feature type="compositionally biased region" description="Basic and acidic residues" evidence="10">
    <location>
        <begin position="298"/>
        <end position="321"/>
    </location>
</feature>
<comment type="caution">
    <text evidence="12">The sequence shown here is derived from an EMBL/GenBank/DDBJ whole genome shotgun (WGS) entry which is preliminary data.</text>
</comment>
<keyword evidence="3" id="KW-0808">Transferase</keyword>
<evidence type="ECO:0000259" key="11">
    <source>
        <dbReference type="PROSITE" id="PS51727"/>
    </source>
</evidence>
<evidence type="ECO:0000256" key="4">
    <source>
        <dbReference type="ARBA" id="ARBA00022723"/>
    </source>
</evidence>
<dbReference type="EMBL" id="LEKV01002648">
    <property type="protein sequence ID" value="KVI02625.1"/>
    <property type="molecule type" value="Genomic_DNA"/>
</dbReference>
<dbReference type="InterPro" id="IPR031162">
    <property type="entry name" value="CBP_P300_HAT"/>
</dbReference>
<keyword evidence="13" id="KW-1185">Reference proteome</keyword>
<dbReference type="Pfam" id="PF00628">
    <property type="entry name" value="PHD"/>
    <property type="match status" value="1"/>
</dbReference>
<evidence type="ECO:0000313" key="13">
    <source>
        <dbReference type="Proteomes" id="UP000243975"/>
    </source>
</evidence>
<organism evidence="12 13">
    <name type="scientific">Cynara cardunculus var. scolymus</name>
    <name type="common">Globe artichoke</name>
    <name type="synonym">Cynara scolymus</name>
    <dbReference type="NCBI Taxonomy" id="59895"/>
    <lineage>
        <taxon>Eukaryota</taxon>
        <taxon>Viridiplantae</taxon>
        <taxon>Streptophyta</taxon>
        <taxon>Embryophyta</taxon>
        <taxon>Tracheophyta</taxon>
        <taxon>Spermatophyta</taxon>
        <taxon>Magnoliopsida</taxon>
        <taxon>eudicotyledons</taxon>
        <taxon>Gunneridae</taxon>
        <taxon>Pentapetalae</taxon>
        <taxon>asterids</taxon>
        <taxon>campanulids</taxon>
        <taxon>Asterales</taxon>
        <taxon>Asteraceae</taxon>
        <taxon>Carduoideae</taxon>
        <taxon>Cardueae</taxon>
        <taxon>Carduinae</taxon>
        <taxon>Cynara</taxon>
    </lineage>
</organism>
<proteinExistence type="predicted"/>
<dbReference type="GO" id="GO:0000123">
    <property type="term" value="C:histone acetyltransferase complex"/>
    <property type="evidence" value="ECO:0007669"/>
    <property type="project" value="TreeGrafter"/>
</dbReference>
<accession>A0A118K1F8</accession>
<dbReference type="SUPFAM" id="SSF57933">
    <property type="entry name" value="TAZ domain"/>
    <property type="match status" value="1"/>
</dbReference>
<dbReference type="InterPro" id="IPR000197">
    <property type="entry name" value="Znf_TAZ"/>
</dbReference>
<reference evidence="12 13" key="1">
    <citation type="journal article" date="2016" name="Sci. Rep.">
        <title>The genome sequence of the outbreeding globe artichoke constructed de novo incorporating a phase-aware low-pass sequencing strategy of F1 progeny.</title>
        <authorList>
            <person name="Scaglione D."/>
            <person name="Reyes-Chin-Wo S."/>
            <person name="Acquadro A."/>
            <person name="Froenicke L."/>
            <person name="Portis E."/>
            <person name="Beitel C."/>
            <person name="Tirone M."/>
            <person name="Mauro R."/>
            <person name="Lo Monaco A."/>
            <person name="Mauromicale G."/>
            <person name="Faccioli P."/>
            <person name="Cattivelli L."/>
            <person name="Rieseberg L."/>
            <person name="Michelmore R."/>
            <person name="Lanteri S."/>
        </authorList>
    </citation>
    <scope>NUCLEOTIDE SEQUENCE [LARGE SCALE GENOMIC DNA]</scope>
    <source>
        <strain evidence="12">2C</strain>
    </source>
</reference>
<dbReference type="SUPFAM" id="SSF57903">
    <property type="entry name" value="FYVE/PHD zinc finger"/>
    <property type="match status" value="1"/>
</dbReference>
<keyword evidence="9" id="KW-0539">Nucleus</keyword>
<evidence type="ECO:0000256" key="10">
    <source>
        <dbReference type="SAM" id="MobiDB-lite"/>
    </source>
</evidence>
<dbReference type="GO" id="GO:0045944">
    <property type="term" value="P:positive regulation of transcription by RNA polymerase II"/>
    <property type="evidence" value="ECO:0007669"/>
    <property type="project" value="TreeGrafter"/>
</dbReference>
<evidence type="ECO:0000256" key="2">
    <source>
        <dbReference type="ARBA" id="ARBA00013184"/>
    </source>
</evidence>
<dbReference type="InterPro" id="IPR013083">
    <property type="entry name" value="Znf_RING/FYVE/PHD"/>
</dbReference>
<dbReference type="SMART" id="SM01250">
    <property type="entry name" value="KAT11"/>
    <property type="match status" value="1"/>
</dbReference>
<evidence type="ECO:0000256" key="8">
    <source>
        <dbReference type="ARBA" id="ARBA00023163"/>
    </source>
</evidence>
<dbReference type="AlphaFoldDB" id="A0A118K1F8"/>
<sequence length="809" mass="91294">MWDVNHHAMISHGVISSDSAVNVGYNCYNYASINTSNPGYFGGSSLKDYSQNVASTNISCDGMNMIPPLDRKQAYMEFITSPEHASCITASSYEDAISDTEAYDSNFQYNPESAHFLPSKYNSHRSDCGALLQSEVPFQQDIHAAECKNNLCKCHALNCNICGPARRSCGTANFFLGSRKRKFDTLDPSIKESRISTGTLVDMLPANYLNGSIVVDQISQEFSLSPSQQGLPVQLPCLEQWPKASVHNEDISTASWDRKANSIITEDSMRINQSKNLNAAFCEQKSKGAEGNGDTTNDEFKEPPEISSKRVHLCVEEKTSDEKEESSQVGPKAGEPQQANCESTAASDVYDSVLESEETNIQNTSMDENDSGLGSKNIKTPSTSMADSFTTSQIKEHLLSFPRHKWVQCDRCQHWQHRICGLYNNERHTEGEEEYICPKCCLEEIEDGRRVALPPTAVLGAKDLPRTNLSDHIEQRLARRMKQERVDMAEFSGIELGKLEVRQQYRDILDEEDYPAQFAYRSKSSTSNQKEIPQVVNLFVPSFTTKYWYKSMLRKAAEDDVVVDNTNLYNQFFVPTRQGNTKITAARLPYFDGDYWSTAAESIIKKLEEEESSGGLRSRLPTKRTLIAMGLENPDVVTKDVLVMQRLGETILHSKENFMIVRLQYMCTYCHEDVLSNVPIDTKDGDDALVNNFFETRDDFLNKCQKSEYQFDTLGHAKYSSMMILYHFMNELKLTQPSTKAISKTRSDKHKQRVMMIKASLDALMHASKCKSIQCSYPDCRTIRKLLHHASICSVRGHKKAPSNTFIEL</sequence>
<protein>
    <recommendedName>
        <fullName evidence="2">histone acetyltransferase</fullName>
        <ecNumber evidence="2">2.3.1.48</ecNumber>
    </recommendedName>
</protein>
<evidence type="ECO:0000256" key="1">
    <source>
        <dbReference type="ARBA" id="ARBA00004123"/>
    </source>
</evidence>
<dbReference type="GO" id="GO:0005667">
    <property type="term" value="C:transcription regulator complex"/>
    <property type="evidence" value="ECO:0007669"/>
    <property type="project" value="TreeGrafter"/>
</dbReference>
<comment type="subcellular location">
    <subcellularLocation>
        <location evidence="1">Nucleus</location>
    </subcellularLocation>
</comment>
<dbReference type="Proteomes" id="UP000243975">
    <property type="component" value="Unassembled WGS sequence"/>
</dbReference>